<evidence type="ECO:0000256" key="1">
    <source>
        <dbReference type="SAM" id="MobiDB-lite"/>
    </source>
</evidence>
<dbReference type="Proteomes" id="UP001162741">
    <property type="component" value="Chromosome"/>
</dbReference>
<proteinExistence type="predicted"/>
<protein>
    <submittedName>
        <fullName evidence="3">Uncharacterized protein</fullName>
    </submittedName>
</protein>
<name>A0ABY6J202_9BACT</name>
<keyword evidence="2" id="KW-0812">Transmembrane</keyword>
<organism evidence="3 4">
    <name type="scientific">Chitinophaga horti</name>
    <dbReference type="NCBI Taxonomy" id="2920382"/>
    <lineage>
        <taxon>Bacteria</taxon>
        <taxon>Pseudomonadati</taxon>
        <taxon>Bacteroidota</taxon>
        <taxon>Chitinophagia</taxon>
        <taxon>Chitinophagales</taxon>
        <taxon>Chitinophagaceae</taxon>
        <taxon>Chitinophaga</taxon>
    </lineage>
</organism>
<reference evidence="3" key="1">
    <citation type="submission" date="2022-10" db="EMBL/GenBank/DDBJ databases">
        <title>Chitinophaga sp. nov., isolated from soil.</title>
        <authorList>
            <person name="Jeon C.O."/>
        </authorList>
    </citation>
    <scope>NUCLEOTIDE SEQUENCE</scope>
    <source>
        <strain evidence="3">R8</strain>
    </source>
</reference>
<gene>
    <name evidence="3" type="ORF">MKQ68_19755</name>
</gene>
<feature type="transmembrane region" description="Helical" evidence="2">
    <location>
        <begin position="6"/>
        <end position="24"/>
    </location>
</feature>
<feature type="region of interest" description="Disordered" evidence="1">
    <location>
        <begin position="50"/>
        <end position="76"/>
    </location>
</feature>
<dbReference type="EMBL" id="CP107006">
    <property type="protein sequence ID" value="UYQ92324.1"/>
    <property type="molecule type" value="Genomic_DNA"/>
</dbReference>
<dbReference type="RefSeq" id="WP_244842536.1">
    <property type="nucleotide sequence ID" value="NZ_CP107006.1"/>
</dbReference>
<sequence length="132" mass="15362">MATMKVVIFLMCMCYLLLGGYNYIHKGDHPSRYAIADNIDKSFQQKFNTRQEHKSTLSETRPAQTDNYLENESVEDEETGSNLARKYRLLACIYLMLAGLFVTASPQQRLKAHWPFFSLLSDKYITQRVLRL</sequence>
<evidence type="ECO:0000313" key="4">
    <source>
        <dbReference type="Proteomes" id="UP001162741"/>
    </source>
</evidence>
<evidence type="ECO:0000256" key="2">
    <source>
        <dbReference type="SAM" id="Phobius"/>
    </source>
</evidence>
<evidence type="ECO:0000313" key="3">
    <source>
        <dbReference type="EMBL" id="UYQ92324.1"/>
    </source>
</evidence>
<feature type="compositionally biased region" description="Polar residues" evidence="1">
    <location>
        <begin position="57"/>
        <end position="70"/>
    </location>
</feature>
<feature type="transmembrane region" description="Helical" evidence="2">
    <location>
        <begin position="87"/>
        <end position="105"/>
    </location>
</feature>
<accession>A0ABY6J202</accession>
<keyword evidence="2" id="KW-1133">Transmembrane helix</keyword>
<keyword evidence="4" id="KW-1185">Reference proteome</keyword>
<keyword evidence="2" id="KW-0472">Membrane</keyword>